<dbReference type="PANTHER" id="PTHR43309">
    <property type="entry name" value="5-OXOPROLINASE SUBUNIT C"/>
    <property type="match status" value="1"/>
</dbReference>
<proteinExistence type="predicted"/>
<keyword evidence="2" id="KW-0378">Hydrolase</keyword>
<dbReference type="InterPro" id="IPR029000">
    <property type="entry name" value="Cyclophilin-like_dom_sf"/>
</dbReference>
<evidence type="ECO:0000313" key="6">
    <source>
        <dbReference type="Proteomes" id="UP000244924"/>
    </source>
</evidence>
<dbReference type="PANTHER" id="PTHR43309:SF3">
    <property type="entry name" value="5-OXOPROLINASE SUBUNIT C"/>
    <property type="match status" value="1"/>
</dbReference>
<protein>
    <submittedName>
        <fullName evidence="5">KipI antagonist</fullName>
    </submittedName>
</protein>
<keyword evidence="6" id="KW-1185">Reference proteome</keyword>
<organism evidence="5 6">
    <name type="scientific">Albidovulum aquaemixtae</name>
    <dbReference type="NCBI Taxonomy" id="1542388"/>
    <lineage>
        <taxon>Bacteria</taxon>
        <taxon>Pseudomonadati</taxon>
        <taxon>Pseudomonadota</taxon>
        <taxon>Alphaproteobacteria</taxon>
        <taxon>Rhodobacterales</taxon>
        <taxon>Paracoccaceae</taxon>
        <taxon>Albidovulum</taxon>
    </lineage>
</organism>
<evidence type="ECO:0000256" key="2">
    <source>
        <dbReference type="ARBA" id="ARBA00022801"/>
    </source>
</evidence>
<feature type="domain" description="Carboxyltransferase" evidence="4">
    <location>
        <begin position="26"/>
        <end position="301"/>
    </location>
</feature>
<dbReference type="Proteomes" id="UP000244924">
    <property type="component" value="Unassembled WGS sequence"/>
</dbReference>
<gene>
    <name evidence="5" type="primary">kipA</name>
    <name evidence="5" type="ORF">DEA8626_02830</name>
</gene>
<dbReference type="Pfam" id="PF02626">
    <property type="entry name" value="CT_A_B"/>
    <property type="match status" value="1"/>
</dbReference>
<reference evidence="5 6" key="1">
    <citation type="submission" date="2018-03" db="EMBL/GenBank/DDBJ databases">
        <authorList>
            <person name="Keele B.F."/>
        </authorList>
    </citation>
    <scope>NUCLEOTIDE SEQUENCE [LARGE SCALE GENOMIC DNA]</scope>
    <source>
        <strain evidence="5 6">CECT 8626</strain>
    </source>
</reference>
<dbReference type="Gene3D" id="2.40.100.10">
    <property type="entry name" value="Cyclophilin-like"/>
    <property type="match status" value="1"/>
</dbReference>
<evidence type="ECO:0000313" key="5">
    <source>
        <dbReference type="EMBL" id="SPH23761.1"/>
    </source>
</evidence>
<dbReference type="SMART" id="SM00797">
    <property type="entry name" value="AHS2"/>
    <property type="match status" value="1"/>
</dbReference>
<evidence type="ECO:0000256" key="3">
    <source>
        <dbReference type="ARBA" id="ARBA00022840"/>
    </source>
</evidence>
<name>A0A2R8BK33_9RHOB</name>
<dbReference type="OrthoDB" id="9768696at2"/>
<sequence length="338" mass="35460">MTAEAIFHRAGPGLTIQDLGRPGHISRGLSQGGAADRLALFEAAALLALSEPVAGVEMAGLGGEVSVTEPTRIALTGAPMRAAVDGRPLPWHASHMLEPSQRLSIGGAEAGAYGYLTFAGGIATNPWLGSRSAHLAAGIGERIRTDDRLPIGPDPAPGGRSRIIDAELRFSGGKIRVMPGPQTMLFTPEVWRRFLDTAFQRATDANRQGVRLSHDGACLAAEMSGGIASDFIGPGDIQMTGEGVPFVLLSESQTTGGYPRIATVIAADLPRVAQAPAGSILRFTELTVEAADALWRSEAATLSELRRKVRPLTRDPREISDLLAYQLISGATSGDDLG</sequence>
<dbReference type="AlphaFoldDB" id="A0A2R8BK33"/>
<accession>A0A2R8BK33</accession>
<dbReference type="InterPro" id="IPR003778">
    <property type="entry name" value="CT_A_B"/>
</dbReference>
<evidence type="ECO:0000256" key="1">
    <source>
        <dbReference type="ARBA" id="ARBA00022741"/>
    </source>
</evidence>
<dbReference type="RefSeq" id="WP_108853841.1">
    <property type="nucleotide sequence ID" value="NZ_OMOQ01000002.1"/>
</dbReference>
<dbReference type="GO" id="GO:0005524">
    <property type="term" value="F:ATP binding"/>
    <property type="evidence" value="ECO:0007669"/>
    <property type="project" value="UniProtKB-KW"/>
</dbReference>
<dbReference type="InterPro" id="IPR052708">
    <property type="entry name" value="PxpC"/>
</dbReference>
<keyword evidence="1" id="KW-0547">Nucleotide-binding</keyword>
<keyword evidence="3" id="KW-0067">ATP-binding</keyword>
<dbReference type="SUPFAM" id="SSF50891">
    <property type="entry name" value="Cyclophilin-like"/>
    <property type="match status" value="1"/>
</dbReference>
<dbReference type="GO" id="GO:0016787">
    <property type="term" value="F:hydrolase activity"/>
    <property type="evidence" value="ECO:0007669"/>
    <property type="project" value="UniProtKB-KW"/>
</dbReference>
<dbReference type="EMBL" id="OMOQ01000002">
    <property type="protein sequence ID" value="SPH23761.1"/>
    <property type="molecule type" value="Genomic_DNA"/>
</dbReference>
<evidence type="ECO:0000259" key="4">
    <source>
        <dbReference type="SMART" id="SM00797"/>
    </source>
</evidence>